<proteinExistence type="predicted"/>
<evidence type="ECO:0000313" key="1">
    <source>
        <dbReference type="EMBL" id="KAJ8880108.1"/>
    </source>
</evidence>
<dbReference type="Proteomes" id="UP001159363">
    <property type="component" value="Chromosome 6"/>
</dbReference>
<name>A0ABQ9H765_9NEOP</name>
<keyword evidence="2" id="KW-1185">Reference proteome</keyword>
<dbReference type="EMBL" id="JARBHB010000007">
    <property type="protein sequence ID" value="KAJ8880108.1"/>
    <property type="molecule type" value="Genomic_DNA"/>
</dbReference>
<accession>A0ABQ9H765</accession>
<sequence length="143" mass="16119">MCNIYEKLQYRTPSPVVTLVYLDEFLPLLVDFFKSAVCDDTSSATEYFKQLGVDEITILKCVAEFVVEHSDVLETLIGFLYPYAHKLYAKLCDFKTGFKVVSDKVFGTETSHLVTSTACLKAAMRVKLATTGQKSKIVFTYDI</sequence>
<comment type="caution">
    <text evidence="1">The sequence shown here is derived from an EMBL/GenBank/DDBJ whole genome shotgun (WGS) entry which is preliminary data.</text>
</comment>
<gene>
    <name evidence="1" type="ORF">PR048_020731</name>
</gene>
<organism evidence="1 2">
    <name type="scientific">Dryococelus australis</name>
    <dbReference type="NCBI Taxonomy" id="614101"/>
    <lineage>
        <taxon>Eukaryota</taxon>
        <taxon>Metazoa</taxon>
        <taxon>Ecdysozoa</taxon>
        <taxon>Arthropoda</taxon>
        <taxon>Hexapoda</taxon>
        <taxon>Insecta</taxon>
        <taxon>Pterygota</taxon>
        <taxon>Neoptera</taxon>
        <taxon>Polyneoptera</taxon>
        <taxon>Phasmatodea</taxon>
        <taxon>Verophasmatodea</taxon>
        <taxon>Anareolatae</taxon>
        <taxon>Phasmatidae</taxon>
        <taxon>Eurycanthinae</taxon>
        <taxon>Dryococelus</taxon>
    </lineage>
</organism>
<reference evidence="1 2" key="1">
    <citation type="submission" date="2023-02" db="EMBL/GenBank/DDBJ databases">
        <title>LHISI_Scaffold_Assembly.</title>
        <authorList>
            <person name="Stuart O.P."/>
            <person name="Cleave R."/>
            <person name="Magrath M.J.L."/>
            <person name="Mikheyev A.S."/>
        </authorList>
    </citation>
    <scope>NUCLEOTIDE SEQUENCE [LARGE SCALE GENOMIC DNA]</scope>
    <source>
        <strain evidence="1">Daus_M_001</strain>
        <tissue evidence="1">Leg muscle</tissue>
    </source>
</reference>
<evidence type="ECO:0000313" key="2">
    <source>
        <dbReference type="Proteomes" id="UP001159363"/>
    </source>
</evidence>
<protein>
    <submittedName>
        <fullName evidence="1">Uncharacterized protein</fullName>
    </submittedName>
</protein>